<organism evidence="8 9">
    <name type="scientific">Gonium pectorale</name>
    <name type="common">Green alga</name>
    <dbReference type="NCBI Taxonomy" id="33097"/>
    <lineage>
        <taxon>Eukaryota</taxon>
        <taxon>Viridiplantae</taxon>
        <taxon>Chlorophyta</taxon>
        <taxon>core chlorophytes</taxon>
        <taxon>Chlorophyceae</taxon>
        <taxon>CS clade</taxon>
        <taxon>Chlamydomonadales</taxon>
        <taxon>Volvocaceae</taxon>
        <taxon>Gonium</taxon>
    </lineage>
</organism>
<dbReference type="PANTHER" id="PTHR16875:SF0">
    <property type="entry name" value="SELENOPROTEIN K"/>
    <property type="match status" value="1"/>
</dbReference>
<comment type="subcellular location">
    <subcellularLocation>
        <location evidence="1">Membrane</location>
        <topology evidence="1">Single-pass membrane protein</topology>
    </subcellularLocation>
</comment>
<keyword evidence="4 7" id="KW-1133">Transmembrane helix</keyword>
<dbReference type="GO" id="GO:0005794">
    <property type="term" value="C:Golgi apparatus"/>
    <property type="evidence" value="ECO:0007669"/>
    <property type="project" value="TreeGrafter"/>
</dbReference>
<evidence type="ECO:0000256" key="2">
    <source>
        <dbReference type="ARBA" id="ARBA00022692"/>
    </source>
</evidence>
<dbReference type="GO" id="GO:0032469">
    <property type="term" value="P:endoplasmic reticulum calcium ion homeostasis"/>
    <property type="evidence" value="ECO:0007669"/>
    <property type="project" value="TreeGrafter"/>
</dbReference>
<feature type="region of interest" description="Disordered" evidence="6">
    <location>
        <begin position="49"/>
        <end position="96"/>
    </location>
</feature>
<dbReference type="STRING" id="33097.A0A150FUF7"/>
<dbReference type="PANTHER" id="PTHR16875">
    <property type="entry name" value="SELENOPROTEIN K"/>
    <property type="match status" value="1"/>
</dbReference>
<proteinExistence type="predicted"/>
<dbReference type="GO" id="GO:0005789">
    <property type="term" value="C:endoplasmic reticulum membrane"/>
    <property type="evidence" value="ECO:0007669"/>
    <property type="project" value="TreeGrafter"/>
</dbReference>
<sequence>MAPAYISRNGTVQTRKSLGRQVVEFLLAIWTAILTFFMTMVSPEAHDNFMKQRIDKKRDPPPGGSGGGGRGPRIAGLDNLGGGNGKHLTPGCAGGG</sequence>
<dbReference type="Pfam" id="PF10961">
    <property type="entry name" value="SelK_SelG"/>
    <property type="match status" value="1"/>
</dbReference>
<evidence type="ECO:0000256" key="3">
    <source>
        <dbReference type="ARBA" id="ARBA00022933"/>
    </source>
</evidence>
<keyword evidence="5 7" id="KW-0472">Membrane</keyword>
<evidence type="ECO:0000313" key="9">
    <source>
        <dbReference type="Proteomes" id="UP000075714"/>
    </source>
</evidence>
<evidence type="ECO:0000256" key="1">
    <source>
        <dbReference type="ARBA" id="ARBA00004167"/>
    </source>
</evidence>
<accession>A0A150FUF7</accession>
<keyword evidence="3" id="KW-0712">Selenocysteine</keyword>
<evidence type="ECO:0000313" key="8">
    <source>
        <dbReference type="EMBL" id="KXZ41244.1"/>
    </source>
</evidence>
<name>A0A150FUF7_GONPE</name>
<keyword evidence="9" id="KW-1185">Reference proteome</keyword>
<feature type="compositionally biased region" description="Basic and acidic residues" evidence="6">
    <location>
        <begin position="49"/>
        <end position="60"/>
    </location>
</feature>
<dbReference type="InterPro" id="IPR024491">
    <property type="entry name" value="Se_SelK/SelG"/>
</dbReference>
<keyword evidence="2 7" id="KW-0812">Transmembrane</keyword>
<dbReference type="GO" id="GO:0006816">
    <property type="term" value="P:calcium ion transport"/>
    <property type="evidence" value="ECO:0007669"/>
    <property type="project" value="TreeGrafter"/>
</dbReference>
<feature type="transmembrane region" description="Helical" evidence="7">
    <location>
        <begin position="25"/>
        <end position="43"/>
    </location>
</feature>
<dbReference type="OrthoDB" id="167295at2759"/>
<protein>
    <submittedName>
        <fullName evidence="8">SelK1</fullName>
    </submittedName>
</protein>
<reference evidence="9" key="1">
    <citation type="journal article" date="2016" name="Nat. Commun.">
        <title>The Gonium pectorale genome demonstrates co-option of cell cycle regulation during the evolution of multicellularity.</title>
        <authorList>
            <person name="Hanschen E.R."/>
            <person name="Marriage T.N."/>
            <person name="Ferris P.J."/>
            <person name="Hamaji T."/>
            <person name="Toyoda A."/>
            <person name="Fujiyama A."/>
            <person name="Neme R."/>
            <person name="Noguchi H."/>
            <person name="Minakuchi Y."/>
            <person name="Suzuki M."/>
            <person name="Kawai-Toyooka H."/>
            <person name="Smith D.R."/>
            <person name="Sparks H."/>
            <person name="Anderson J."/>
            <person name="Bakaric R."/>
            <person name="Luria V."/>
            <person name="Karger A."/>
            <person name="Kirschner M.W."/>
            <person name="Durand P.M."/>
            <person name="Michod R.E."/>
            <person name="Nozaki H."/>
            <person name="Olson B.J."/>
        </authorList>
    </citation>
    <scope>NUCLEOTIDE SEQUENCE [LARGE SCALE GENOMIC DNA]</scope>
    <source>
        <strain evidence="9">NIES-2863</strain>
    </source>
</reference>
<evidence type="ECO:0000256" key="7">
    <source>
        <dbReference type="SAM" id="Phobius"/>
    </source>
</evidence>
<evidence type="ECO:0000256" key="5">
    <source>
        <dbReference type="ARBA" id="ARBA00023136"/>
    </source>
</evidence>
<comment type="caution">
    <text evidence="8">The sequence shown here is derived from an EMBL/GenBank/DDBJ whole genome shotgun (WGS) entry which is preliminary data.</text>
</comment>
<evidence type="ECO:0000256" key="6">
    <source>
        <dbReference type="SAM" id="MobiDB-lite"/>
    </source>
</evidence>
<evidence type="ECO:0000256" key="4">
    <source>
        <dbReference type="ARBA" id="ARBA00022989"/>
    </source>
</evidence>
<dbReference type="EMBL" id="LSYV01000609">
    <property type="protein sequence ID" value="KXZ41244.1"/>
    <property type="molecule type" value="Genomic_DNA"/>
</dbReference>
<dbReference type="Proteomes" id="UP000075714">
    <property type="component" value="Unassembled WGS sequence"/>
</dbReference>
<gene>
    <name evidence="8" type="ORF">GPECTOR_612g696</name>
</gene>
<dbReference type="AlphaFoldDB" id="A0A150FUF7"/>